<dbReference type="RefSeq" id="WP_284602590.1">
    <property type="nucleotide sequence ID" value="NZ_CP098752.1"/>
</dbReference>
<evidence type="ECO:0000313" key="1">
    <source>
        <dbReference type="EMBL" id="WIH94526.1"/>
    </source>
</evidence>
<accession>A0AAJ6G7W6</accession>
<evidence type="ECO:0000313" key="2">
    <source>
        <dbReference type="Proteomes" id="UP001242021"/>
    </source>
</evidence>
<organism evidence="1 2">
    <name type="scientific">Brachyspira pilosicoli</name>
    <name type="common">Serpulina pilosicoli</name>
    <dbReference type="NCBI Taxonomy" id="52584"/>
    <lineage>
        <taxon>Bacteria</taxon>
        <taxon>Pseudomonadati</taxon>
        <taxon>Spirochaetota</taxon>
        <taxon>Spirochaetia</taxon>
        <taxon>Brachyspirales</taxon>
        <taxon>Brachyspiraceae</taxon>
        <taxon>Brachyspira</taxon>
    </lineage>
</organism>
<dbReference type="Proteomes" id="UP001242021">
    <property type="component" value="Chromosome"/>
</dbReference>
<gene>
    <name evidence="1" type="ORF">NEH99_09535</name>
</gene>
<protein>
    <submittedName>
        <fullName evidence="1">DUF2184 domain-containing protein</fullName>
    </submittedName>
</protein>
<sequence>MSIMNFERIFPHAVDPDVAPILYEPIDYNAAIGKRTNYGELGVDVLYKMVVDNVSGNTVVGGSSVWRNDIVKNDGSFRQMAIPYYSVQTSFTVNAKEEAKFAKIMPSKSIVDFKKSVSVQAMAQRRAHIVFFGADASEAQGLFNASSETVSLPEDSASHSTLTSYIPGELLEFLVSQIRVVSDLSYNMLRPTVIVAPINAINFLKSKIVPLTNYQEKGAGTSSIAQVFENVVYDMNGMKVQFVPCSYMAGKGAGNTDVMLIINPGVEVKEENRDSSAYFNNFGNNGYVNTFMDDALELEEYTNPAMYQCTEWVMESIYTPGYTVRADAIRSIEYRYSE</sequence>
<dbReference type="InterPro" id="IPR020049">
    <property type="entry name" value="Major_capsid-like"/>
</dbReference>
<dbReference type="Pfam" id="PF09950">
    <property type="entry name" value="Major_capside"/>
    <property type="match status" value="1"/>
</dbReference>
<dbReference type="EMBL" id="CP098754">
    <property type="protein sequence ID" value="WIH94526.1"/>
    <property type="molecule type" value="Genomic_DNA"/>
</dbReference>
<reference evidence="1" key="1">
    <citation type="submission" date="2022-06" db="EMBL/GenBank/DDBJ databases">
        <title>Brachyspira pilosicoli from pigs in Switzerland.</title>
        <authorList>
            <person name="Schmitt S."/>
            <person name="Arnold M."/>
            <person name="Rossano A."/>
            <person name="Perreten V."/>
        </authorList>
    </citation>
    <scope>NUCLEOTIDE SEQUENCE</scope>
    <source>
        <strain evidence="1">MEI4028</strain>
    </source>
</reference>
<dbReference type="AlphaFoldDB" id="A0AAJ6G7W6"/>
<name>A0AAJ6G7W6_BRAPL</name>
<proteinExistence type="predicted"/>